<name>A0ABX0U842_9FLAO</name>
<proteinExistence type="predicted"/>
<evidence type="ECO:0000313" key="2">
    <source>
        <dbReference type="Proteomes" id="UP000745859"/>
    </source>
</evidence>
<dbReference type="EMBL" id="JAASQL010000001">
    <property type="protein sequence ID" value="NIJ44120.1"/>
    <property type="molecule type" value="Genomic_DNA"/>
</dbReference>
<protein>
    <recommendedName>
        <fullName evidence="3">Outer membrane protein beta-barrel domain-containing protein</fullName>
    </recommendedName>
</protein>
<accession>A0ABX0U842</accession>
<organism evidence="1 2">
    <name type="scientific">Wenyingzhuangia heitensis</name>
    <dbReference type="NCBI Taxonomy" id="1487859"/>
    <lineage>
        <taxon>Bacteria</taxon>
        <taxon>Pseudomonadati</taxon>
        <taxon>Bacteroidota</taxon>
        <taxon>Flavobacteriia</taxon>
        <taxon>Flavobacteriales</taxon>
        <taxon>Flavobacteriaceae</taxon>
        <taxon>Wenyingzhuangia</taxon>
    </lineage>
</organism>
<gene>
    <name evidence="1" type="ORF">FHR24_000559</name>
</gene>
<comment type="caution">
    <text evidence="1">The sequence shown here is derived from an EMBL/GenBank/DDBJ whole genome shotgun (WGS) entry which is preliminary data.</text>
</comment>
<dbReference type="RefSeq" id="WP_167183550.1">
    <property type="nucleotide sequence ID" value="NZ_JAASQL010000001.1"/>
</dbReference>
<dbReference type="Proteomes" id="UP000745859">
    <property type="component" value="Unassembled WGS sequence"/>
</dbReference>
<reference evidence="1 2" key="1">
    <citation type="submission" date="2020-03" db="EMBL/GenBank/DDBJ databases">
        <title>Genomic Encyclopedia of Type Strains, Phase IV (KMG-IV): sequencing the most valuable type-strain genomes for metagenomic binning, comparative biology and taxonomic classification.</title>
        <authorList>
            <person name="Goeker M."/>
        </authorList>
    </citation>
    <scope>NUCLEOTIDE SEQUENCE [LARGE SCALE GENOMIC DNA]</scope>
    <source>
        <strain evidence="1 2">DSM 101599</strain>
    </source>
</reference>
<evidence type="ECO:0000313" key="1">
    <source>
        <dbReference type="EMBL" id="NIJ44120.1"/>
    </source>
</evidence>
<keyword evidence="2" id="KW-1185">Reference proteome</keyword>
<evidence type="ECO:0008006" key="3">
    <source>
        <dbReference type="Google" id="ProtNLM"/>
    </source>
</evidence>
<sequence length="299" mass="33435">MKNIYLLIVILALSYADVNAQWNRRKRKTVLYQHEIGGNIGFSNFQADFEPNGPANGLITINGLSINATHSVHLLPRRYDSSIFVKRLILKSNFGYSYGSFNNYGVGTGKELLYTTNTAGEKDYSKTPNNILLARLTSKTSIITFGTQLEFYFRDITSYLHRFNKYRQRNKMNPYIALGFGANYVNSTPSYDQEALTNNAGSSSAKSGGFPDNYILGETVKGIKGLVLSATAAIGTRYKLSREVDLVTEMKINYYLSDRIDAVNPDLKDSNSFSSQGVDGDKFNDYNTVISVGIIYHLF</sequence>